<organism evidence="3 4">
    <name type="scientific">Streptomyces lycii</name>
    <dbReference type="NCBI Taxonomy" id="2654337"/>
    <lineage>
        <taxon>Bacteria</taxon>
        <taxon>Bacillati</taxon>
        <taxon>Actinomycetota</taxon>
        <taxon>Actinomycetes</taxon>
        <taxon>Kitasatosporales</taxon>
        <taxon>Streptomycetaceae</taxon>
        <taxon>Streptomyces</taxon>
    </lineage>
</organism>
<keyword evidence="2" id="KW-0472">Membrane</keyword>
<keyword evidence="2" id="KW-1133">Transmembrane helix</keyword>
<protein>
    <recommendedName>
        <fullName evidence="5">Integral membrane protein</fullName>
    </recommendedName>
</protein>
<evidence type="ECO:0000313" key="4">
    <source>
        <dbReference type="Proteomes" id="UP000621266"/>
    </source>
</evidence>
<feature type="compositionally biased region" description="Low complexity" evidence="1">
    <location>
        <begin position="13"/>
        <end position="22"/>
    </location>
</feature>
<dbReference type="Proteomes" id="UP000621266">
    <property type="component" value="Unassembled WGS sequence"/>
</dbReference>
<dbReference type="RefSeq" id="WP_156207315.1">
    <property type="nucleotide sequence ID" value="NZ_WHPN01000376.1"/>
</dbReference>
<evidence type="ECO:0000256" key="2">
    <source>
        <dbReference type="SAM" id="Phobius"/>
    </source>
</evidence>
<keyword evidence="4" id="KW-1185">Reference proteome</keyword>
<evidence type="ECO:0000256" key="1">
    <source>
        <dbReference type="SAM" id="MobiDB-lite"/>
    </source>
</evidence>
<comment type="caution">
    <text evidence="3">The sequence shown here is derived from an EMBL/GenBank/DDBJ whole genome shotgun (WGS) entry which is preliminary data.</text>
</comment>
<feature type="transmembrane region" description="Helical" evidence="2">
    <location>
        <begin position="146"/>
        <end position="163"/>
    </location>
</feature>
<gene>
    <name evidence="3" type="ORF">GCU69_26015</name>
</gene>
<proteinExistence type="predicted"/>
<feature type="transmembrane region" description="Helical" evidence="2">
    <location>
        <begin position="169"/>
        <end position="190"/>
    </location>
</feature>
<sequence>MSQSDPNNPYAAPQGGQYPSYPQGGGQPPQGQPYGQPGHPAPNQPYGQPYPGGNAMPPQMPGMLKAARVLLFVFGGLGIVGGFFTAIGGSALSNADVQEAFEDQGLAVDESMAGILIAVGVVGLLVSVAQIVIAAKFGKGGPGVRIAGIVSAVVMAAVGIFYFPLGIVWIIVGILIVVFLAVKDSAAWFAGPRH</sequence>
<dbReference type="EMBL" id="WHPN01000376">
    <property type="protein sequence ID" value="KAF4406238.1"/>
    <property type="molecule type" value="Genomic_DNA"/>
</dbReference>
<feature type="transmembrane region" description="Helical" evidence="2">
    <location>
        <begin position="112"/>
        <end position="134"/>
    </location>
</feature>
<evidence type="ECO:0008006" key="5">
    <source>
        <dbReference type="Google" id="ProtNLM"/>
    </source>
</evidence>
<accession>A0ABQ7FG55</accession>
<reference evidence="3 4" key="1">
    <citation type="submission" date="2019-10" db="EMBL/GenBank/DDBJ databases">
        <title>Streptomyces tenebrisbrunneis sp.nov., an endogenous actinomycete isolated from of Lycium ruthenicum.</title>
        <authorList>
            <person name="Ma L."/>
        </authorList>
    </citation>
    <scope>NUCLEOTIDE SEQUENCE [LARGE SCALE GENOMIC DNA]</scope>
    <source>
        <strain evidence="3 4">TRM 66187</strain>
    </source>
</reference>
<feature type="region of interest" description="Disordered" evidence="1">
    <location>
        <begin position="1"/>
        <end position="54"/>
    </location>
</feature>
<keyword evidence="2" id="KW-0812">Transmembrane</keyword>
<name>A0ABQ7FG55_9ACTN</name>
<feature type="compositionally biased region" description="Low complexity" evidence="1">
    <location>
        <begin position="44"/>
        <end position="54"/>
    </location>
</feature>
<evidence type="ECO:0000313" key="3">
    <source>
        <dbReference type="EMBL" id="KAF4406238.1"/>
    </source>
</evidence>
<feature type="transmembrane region" description="Helical" evidence="2">
    <location>
        <begin position="69"/>
        <end position="92"/>
    </location>
</feature>